<dbReference type="Proteomes" id="UP000808146">
    <property type="component" value="Unassembled WGS sequence"/>
</dbReference>
<gene>
    <name evidence="1" type="ORF">IPN75_03490</name>
</gene>
<name>A0A9D7LNE5_9RHOO</name>
<protein>
    <submittedName>
        <fullName evidence="1">Uncharacterized protein</fullName>
    </submittedName>
</protein>
<organism evidence="1 2">
    <name type="scientific">Candidatus Dechloromonas phosphorivorans</name>
    <dbReference type="NCBI Taxonomy" id="2899244"/>
    <lineage>
        <taxon>Bacteria</taxon>
        <taxon>Pseudomonadati</taxon>
        <taxon>Pseudomonadota</taxon>
        <taxon>Betaproteobacteria</taxon>
        <taxon>Rhodocyclales</taxon>
        <taxon>Azonexaceae</taxon>
        <taxon>Dechloromonas</taxon>
    </lineage>
</organism>
<evidence type="ECO:0000313" key="1">
    <source>
        <dbReference type="EMBL" id="MBK8889514.1"/>
    </source>
</evidence>
<proteinExistence type="predicted"/>
<evidence type="ECO:0000313" key="2">
    <source>
        <dbReference type="Proteomes" id="UP000808146"/>
    </source>
</evidence>
<reference evidence="1" key="1">
    <citation type="submission" date="2020-10" db="EMBL/GenBank/DDBJ databases">
        <title>Connecting structure to function with the recovery of over 1000 high-quality activated sludge metagenome-assembled genomes encoding full-length rRNA genes using long-read sequencing.</title>
        <authorList>
            <person name="Singleton C.M."/>
            <person name="Petriglieri F."/>
            <person name="Kristensen J.M."/>
            <person name="Kirkegaard R.H."/>
            <person name="Michaelsen T.Y."/>
            <person name="Andersen M.H."/>
            <person name="Karst S.M."/>
            <person name="Dueholm M.S."/>
            <person name="Nielsen P.H."/>
            <person name="Albertsen M."/>
        </authorList>
    </citation>
    <scope>NUCLEOTIDE SEQUENCE</scope>
    <source>
        <strain evidence="1">OdNE_18-Q3-R46-58_BAT3C.305</strain>
    </source>
</reference>
<accession>A0A9D7LNE5</accession>
<comment type="caution">
    <text evidence="1">The sequence shown here is derived from an EMBL/GenBank/DDBJ whole genome shotgun (WGS) entry which is preliminary data.</text>
</comment>
<sequence length="72" mass="7773">MAINLTTFNKNLHGGCRKSGDTKQDIQSFDQRKSSVSLARVLKGFSPLIDGSAAAFGGNSAFNTRRRGLGLW</sequence>
<dbReference type="AlphaFoldDB" id="A0A9D7LNE5"/>
<dbReference type="EMBL" id="JADKBR010000001">
    <property type="protein sequence ID" value="MBK8889514.1"/>
    <property type="molecule type" value="Genomic_DNA"/>
</dbReference>